<evidence type="ECO:0008006" key="3">
    <source>
        <dbReference type="Google" id="ProtNLM"/>
    </source>
</evidence>
<comment type="caution">
    <text evidence="1">The sequence shown here is derived from an EMBL/GenBank/DDBJ whole genome shotgun (WGS) entry which is preliminary data.</text>
</comment>
<evidence type="ECO:0000313" key="2">
    <source>
        <dbReference type="Proteomes" id="UP000486602"/>
    </source>
</evidence>
<dbReference type="EMBL" id="JAAGVY010000002">
    <property type="protein sequence ID" value="NEN22291.1"/>
    <property type="molecule type" value="Genomic_DNA"/>
</dbReference>
<keyword evidence="2" id="KW-1185">Reference proteome</keyword>
<sequence>MIKEIRKAYNDGFTPEKYADMKAYIDRVWNHKTNFRIAETPIFIPDSLKQQLLEACTEINKVITQTDFKELTKDAIKHPSLQVPNEDYHTRFLQMDFGICKDANGELIPQLIEVQGFPSLYFFQDLLYNAYSKFFDIPKGLTVHFDGLDSKAYINLLHEIIVGDFDPKNVVLLEIEPEKQVTSIDFYGAQHHLGIKVLCISNMKKRGKNLFYLDDAGKEVPIKRIYNRVIFDELNARDDLKREFYFKDEVDVEWVGHPNWFFRISKYTMPLFKNKYVPECFYLNALKAYPDDLENYVLKPLYSFAGSGVKLNVTKADLDAITDKENFILQKKVTYAPVIDTPTGPAKCEIRMLMLWESEKAEVRIVNNLVRISKGEMVGVRYNKDKDWVGGSVAFFSR</sequence>
<evidence type="ECO:0000313" key="1">
    <source>
        <dbReference type="EMBL" id="NEN22291.1"/>
    </source>
</evidence>
<dbReference type="Proteomes" id="UP000486602">
    <property type="component" value="Unassembled WGS sequence"/>
</dbReference>
<reference evidence="1 2" key="1">
    <citation type="submission" date="2020-02" db="EMBL/GenBank/DDBJ databases">
        <title>Out from the shadows clarifying the taxonomy of the family Cryomorphaceae and related taxa by utilizing the GTDB taxonomic framework.</title>
        <authorList>
            <person name="Bowman J.P."/>
        </authorList>
    </citation>
    <scope>NUCLEOTIDE SEQUENCE [LARGE SCALE GENOMIC DNA]</scope>
    <source>
        <strain evidence="1 2">QSSC 1-22</strain>
    </source>
</reference>
<proteinExistence type="predicted"/>
<accession>A0A7K3WMR2</accession>
<protein>
    <recommendedName>
        <fullName evidence="3">Circularly permuted type 2 ATP-grasp protein</fullName>
    </recommendedName>
</protein>
<name>A0A7K3WMR2_9FLAO</name>
<gene>
    <name evidence="1" type="ORF">G3O08_02080</name>
</gene>
<dbReference type="AlphaFoldDB" id="A0A7K3WMR2"/>
<dbReference type="RefSeq" id="WP_163283003.1">
    <property type="nucleotide sequence ID" value="NZ_JAAGVY010000002.1"/>
</dbReference>
<organism evidence="1 2">
    <name type="scientific">Cryomorpha ignava</name>
    <dbReference type="NCBI Taxonomy" id="101383"/>
    <lineage>
        <taxon>Bacteria</taxon>
        <taxon>Pseudomonadati</taxon>
        <taxon>Bacteroidota</taxon>
        <taxon>Flavobacteriia</taxon>
        <taxon>Flavobacteriales</taxon>
        <taxon>Cryomorphaceae</taxon>
        <taxon>Cryomorpha</taxon>
    </lineage>
</organism>